<dbReference type="InterPro" id="IPR003782">
    <property type="entry name" value="SCO1/SenC"/>
</dbReference>
<keyword evidence="3 6" id="KW-0479">Metal-binding</keyword>
<evidence type="ECO:0000256" key="2">
    <source>
        <dbReference type="ARBA" id="ARBA00022617"/>
    </source>
</evidence>
<sequence length="386" mass="43010">MKREGVDMKLHTPRTRALGMHLILVLVTGLLASQLLVAKQAPSAPAPTSTEAIATATKPAEQPAATESATPWGGDYFPNTLLTDQNGRQVHFFDDLIKGKVVVINFIFTSCSDSCPLETARLRQVQKLLGDRVGKDVFFYSISIDPLSDTPEVLKAYSQRFQVGPGWLFLTGEFADVTELRKKLGLFIEGVDNGRSKDHNLSLIVGNQETGRWMKASPFENPWILADQLANTLQNWKQPSIEQSYANAPEIRPPSNGEELFRTRCASCHSLGPMDGQGIGLRSIGPDLIGVTLQREPAWLNRWIREPDRMLAEKDPIAMELFDRFNKIPMPNLRMDEKSAQSIIEFLQEETDRQHPKAPLTAENEEPEHHHAIAAPGGQQMPAQMQ</sequence>
<feature type="binding site" evidence="6">
    <location>
        <position position="111"/>
    </location>
    <ligand>
        <name>Cu cation</name>
        <dbReference type="ChEBI" id="CHEBI:23378"/>
    </ligand>
</feature>
<evidence type="ECO:0000256" key="4">
    <source>
        <dbReference type="ARBA" id="ARBA00023004"/>
    </source>
</evidence>
<dbReference type="EMBL" id="CP029693">
    <property type="protein sequence ID" value="AWY43961.1"/>
    <property type="molecule type" value="Genomic_DNA"/>
</dbReference>
<dbReference type="Pfam" id="PF00034">
    <property type="entry name" value="Cytochrom_C"/>
    <property type="match status" value="1"/>
</dbReference>
<evidence type="ECO:0000256" key="7">
    <source>
        <dbReference type="PIRSR" id="PIRSR603782-2"/>
    </source>
</evidence>
<evidence type="ECO:0000256" key="3">
    <source>
        <dbReference type="ARBA" id="ARBA00022723"/>
    </source>
</evidence>
<dbReference type="OrthoDB" id="5567697at2"/>
<feature type="region of interest" description="Disordered" evidence="9">
    <location>
        <begin position="350"/>
        <end position="386"/>
    </location>
</feature>
<dbReference type="GO" id="GO:0046872">
    <property type="term" value="F:metal ion binding"/>
    <property type="evidence" value="ECO:0007669"/>
    <property type="project" value="UniProtKB-KW"/>
</dbReference>
<dbReference type="SUPFAM" id="SSF52833">
    <property type="entry name" value="Thioredoxin-like"/>
    <property type="match status" value="1"/>
</dbReference>
<feature type="binding site" evidence="6">
    <location>
        <position position="115"/>
    </location>
    <ligand>
        <name>Cu cation</name>
        <dbReference type="ChEBI" id="CHEBI:23378"/>
    </ligand>
</feature>
<dbReference type="CDD" id="cd02968">
    <property type="entry name" value="SCO"/>
    <property type="match status" value="1"/>
</dbReference>
<dbReference type="Proteomes" id="UP000250299">
    <property type="component" value="Chromosome"/>
</dbReference>
<evidence type="ECO:0000259" key="11">
    <source>
        <dbReference type="PROSITE" id="PS51352"/>
    </source>
</evidence>
<dbReference type="Gene3D" id="3.40.30.10">
    <property type="entry name" value="Glutaredoxin"/>
    <property type="match status" value="1"/>
</dbReference>
<dbReference type="Pfam" id="PF02630">
    <property type="entry name" value="SCO1-SenC"/>
    <property type="match status" value="1"/>
</dbReference>
<evidence type="ECO:0000256" key="6">
    <source>
        <dbReference type="PIRSR" id="PIRSR603782-1"/>
    </source>
</evidence>
<dbReference type="GO" id="GO:0020037">
    <property type="term" value="F:heme binding"/>
    <property type="evidence" value="ECO:0007669"/>
    <property type="project" value="InterPro"/>
</dbReference>
<dbReference type="InterPro" id="IPR013766">
    <property type="entry name" value="Thioredoxin_domain"/>
</dbReference>
<feature type="disulfide bond" description="Redox-active" evidence="7">
    <location>
        <begin position="111"/>
        <end position="115"/>
    </location>
</feature>
<dbReference type="PROSITE" id="PS51007">
    <property type="entry name" value="CYTC"/>
    <property type="match status" value="1"/>
</dbReference>
<dbReference type="GO" id="GO:0009055">
    <property type="term" value="F:electron transfer activity"/>
    <property type="evidence" value="ECO:0007669"/>
    <property type="project" value="InterPro"/>
</dbReference>
<proteinExistence type="inferred from homology"/>
<dbReference type="AlphaFoldDB" id="A0A2Z4RS17"/>
<reference evidence="12 13" key="1">
    <citation type="submission" date="2018-05" db="EMBL/GenBank/DDBJ databases">
        <title>Whole genome sequence of Pseudomonas putida JBC17.</title>
        <authorList>
            <person name="Lee Y.H."/>
            <person name="David K."/>
        </authorList>
    </citation>
    <scope>NUCLEOTIDE SEQUENCE [LARGE SCALE GENOMIC DNA]</scope>
    <source>
        <strain evidence="12 13">JBC17</strain>
    </source>
</reference>
<feature type="domain" description="Thioredoxin" evidence="11">
    <location>
        <begin position="71"/>
        <end position="209"/>
    </location>
</feature>
<comment type="similarity">
    <text evidence="1">Belongs to the SCO1/2 family.</text>
</comment>
<evidence type="ECO:0000256" key="1">
    <source>
        <dbReference type="ARBA" id="ARBA00010996"/>
    </source>
</evidence>
<dbReference type="Gene3D" id="1.10.760.10">
    <property type="entry name" value="Cytochrome c-like domain"/>
    <property type="match status" value="1"/>
</dbReference>
<dbReference type="InterPro" id="IPR036909">
    <property type="entry name" value="Cyt_c-like_dom_sf"/>
</dbReference>
<evidence type="ECO:0000313" key="12">
    <source>
        <dbReference type="EMBL" id="AWY43961.1"/>
    </source>
</evidence>
<dbReference type="InterPro" id="IPR009056">
    <property type="entry name" value="Cyt_c-like_dom"/>
</dbReference>
<feature type="region of interest" description="Disordered" evidence="9">
    <location>
        <begin position="45"/>
        <end position="72"/>
    </location>
</feature>
<keyword evidence="4 8" id="KW-0408">Iron</keyword>
<protein>
    <submittedName>
        <fullName evidence="12">Electron transporter SenC</fullName>
    </submittedName>
</protein>
<organism evidence="12 13">
    <name type="scientific">Pseudomonas putida</name>
    <name type="common">Arthrobacter siderocapsulatus</name>
    <dbReference type="NCBI Taxonomy" id="303"/>
    <lineage>
        <taxon>Bacteria</taxon>
        <taxon>Pseudomonadati</taxon>
        <taxon>Pseudomonadota</taxon>
        <taxon>Gammaproteobacteria</taxon>
        <taxon>Pseudomonadales</taxon>
        <taxon>Pseudomonadaceae</taxon>
        <taxon>Pseudomonas</taxon>
    </lineage>
</organism>
<keyword evidence="7" id="KW-1015">Disulfide bond</keyword>
<evidence type="ECO:0000259" key="10">
    <source>
        <dbReference type="PROSITE" id="PS51007"/>
    </source>
</evidence>
<evidence type="ECO:0000256" key="5">
    <source>
        <dbReference type="ARBA" id="ARBA00023008"/>
    </source>
</evidence>
<dbReference type="InterPro" id="IPR036249">
    <property type="entry name" value="Thioredoxin-like_sf"/>
</dbReference>
<keyword evidence="5 6" id="KW-0186">Copper</keyword>
<accession>A0A2Z4RS17</accession>
<dbReference type="PANTHER" id="PTHR12151:SF5">
    <property type="entry name" value="AT19154P"/>
    <property type="match status" value="1"/>
</dbReference>
<evidence type="ECO:0000256" key="8">
    <source>
        <dbReference type="PROSITE-ProRule" id="PRU00433"/>
    </source>
</evidence>
<gene>
    <name evidence="12" type="ORF">DKY63_30240</name>
</gene>
<evidence type="ECO:0000256" key="9">
    <source>
        <dbReference type="SAM" id="MobiDB-lite"/>
    </source>
</evidence>
<dbReference type="SUPFAM" id="SSF46626">
    <property type="entry name" value="Cytochrome c"/>
    <property type="match status" value="1"/>
</dbReference>
<name>A0A2Z4RS17_PSEPU</name>
<keyword evidence="2 8" id="KW-0349">Heme</keyword>
<dbReference type="PANTHER" id="PTHR12151">
    <property type="entry name" value="ELECTRON TRANSPORT PROTIN SCO1/SENC FAMILY MEMBER"/>
    <property type="match status" value="1"/>
</dbReference>
<evidence type="ECO:0000313" key="13">
    <source>
        <dbReference type="Proteomes" id="UP000250299"/>
    </source>
</evidence>
<dbReference type="PROSITE" id="PS51352">
    <property type="entry name" value="THIOREDOXIN_2"/>
    <property type="match status" value="1"/>
</dbReference>
<feature type="domain" description="Cytochrome c" evidence="10">
    <location>
        <begin position="252"/>
        <end position="351"/>
    </location>
</feature>
<feature type="compositionally biased region" description="Low complexity" evidence="9">
    <location>
        <begin position="45"/>
        <end position="57"/>
    </location>
</feature>